<dbReference type="InterPro" id="IPR006311">
    <property type="entry name" value="TAT_signal"/>
</dbReference>
<dbReference type="GO" id="GO:0005576">
    <property type="term" value="C:extracellular region"/>
    <property type="evidence" value="ECO:0007669"/>
    <property type="project" value="InterPro"/>
</dbReference>
<feature type="signal peptide" evidence="5">
    <location>
        <begin position="1"/>
        <end position="32"/>
    </location>
</feature>
<dbReference type="Gene3D" id="2.60.220.10">
    <property type="entry name" value="Polysaccharide lyase family 8-like, C-terminal"/>
    <property type="match status" value="1"/>
</dbReference>
<feature type="chain" id="PRO_5013287160" evidence="5">
    <location>
        <begin position="33"/>
        <end position="862"/>
    </location>
</feature>
<dbReference type="InterPro" id="IPR008929">
    <property type="entry name" value="Chondroitin_lyas"/>
</dbReference>
<evidence type="ECO:0000313" key="9">
    <source>
        <dbReference type="EMBL" id="PFG32059.1"/>
    </source>
</evidence>
<dbReference type="EMBL" id="PDJE01000001">
    <property type="protein sequence ID" value="PFG32059.1"/>
    <property type="molecule type" value="Genomic_DNA"/>
</dbReference>
<feature type="domain" description="Polysaccharide lyase family 8 C-terminal" evidence="7">
    <location>
        <begin position="746"/>
        <end position="811"/>
    </location>
</feature>
<keyword evidence="3 9" id="KW-0456">Lyase</keyword>
<dbReference type="Gene3D" id="2.70.98.10">
    <property type="match status" value="1"/>
</dbReference>
<comment type="similarity">
    <text evidence="1">Belongs to the polysaccharide lyase 8 family.</text>
</comment>
<dbReference type="Pfam" id="PF02884">
    <property type="entry name" value="Lyase_8_C"/>
    <property type="match status" value="1"/>
</dbReference>
<dbReference type="PANTHER" id="PTHR38481">
    <property type="entry name" value="HYALURONATE LYASE"/>
    <property type="match status" value="1"/>
</dbReference>
<dbReference type="PROSITE" id="PS51318">
    <property type="entry name" value="TAT"/>
    <property type="match status" value="1"/>
</dbReference>
<dbReference type="Proteomes" id="UP000221369">
    <property type="component" value="Unassembled WGS sequence"/>
</dbReference>
<evidence type="ECO:0000256" key="4">
    <source>
        <dbReference type="PIRSR" id="PIRSR638970-1"/>
    </source>
</evidence>
<proteinExistence type="inferred from homology"/>
<dbReference type="GO" id="GO:0005975">
    <property type="term" value="P:carbohydrate metabolic process"/>
    <property type="evidence" value="ECO:0007669"/>
    <property type="project" value="InterPro"/>
</dbReference>
<dbReference type="InterPro" id="IPR011071">
    <property type="entry name" value="Lyase_8-like_C"/>
</dbReference>
<dbReference type="SUPFAM" id="SSF74650">
    <property type="entry name" value="Galactose mutarotase-like"/>
    <property type="match status" value="1"/>
</dbReference>
<comment type="caution">
    <text evidence="9">The sequence shown here is derived from an EMBL/GenBank/DDBJ whole genome shotgun (WGS) entry which is preliminary data.</text>
</comment>
<dbReference type="InterPro" id="IPR014718">
    <property type="entry name" value="GH-type_carb-bd"/>
</dbReference>
<dbReference type="InterPro" id="IPR011013">
    <property type="entry name" value="Gal_mutarotase_sf_dom"/>
</dbReference>
<feature type="active site" evidence="4">
    <location>
        <position position="347"/>
    </location>
</feature>
<dbReference type="PANTHER" id="PTHR38481:SF1">
    <property type="entry name" value="HYALURONATE LYASE"/>
    <property type="match status" value="1"/>
</dbReference>
<dbReference type="Pfam" id="PF02278">
    <property type="entry name" value="Lyase_8"/>
    <property type="match status" value="1"/>
</dbReference>
<protein>
    <submittedName>
        <fullName evidence="9">Hyaluronate lyase</fullName>
    </submittedName>
</protein>
<dbReference type="InterPro" id="IPR004103">
    <property type="entry name" value="Lyase_8_C"/>
</dbReference>
<evidence type="ECO:0000256" key="5">
    <source>
        <dbReference type="SAM" id="SignalP"/>
    </source>
</evidence>
<gene>
    <name evidence="9" type="ORF">ATJ78_3043</name>
</gene>
<evidence type="ECO:0000256" key="3">
    <source>
        <dbReference type="ARBA" id="ARBA00023239"/>
    </source>
</evidence>
<name>A0A2A9E1I9_9MICO</name>
<dbReference type="InterPro" id="IPR038970">
    <property type="entry name" value="Lyase_8"/>
</dbReference>
<dbReference type="AlphaFoldDB" id="A0A2A9E1I9"/>
<dbReference type="InterPro" id="IPR012970">
    <property type="entry name" value="Lyase_8_alpha_N"/>
</dbReference>
<feature type="active site" evidence="4">
    <location>
        <position position="293"/>
    </location>
</feature>
<evidence type="ECO:0000256" key="1">
    <source>
        <dbReference type="ARBA" id="ARBA00006699"/>
    </source>
</evidence>
<feature type="domain" description="Polysaccharide lyase family 8 central" evidence="6">
    <location>
        <begin position="432"/>
        <end position="732"/>
    </location>
</feature>
<dbReference type="InterPro" id="IPR003159">
    <property type="entry name" value="Lyase_8_central_dom"/>
</dbReference>
<sequence length="862" mass="92634">MRMRSVSRRTVLTATGVAALAAAFPAPQLAFAASPRNATVAEGGSALLENIVASLAGTSETNAAADVQPKLEKLYATAKKNLDALVSDPTTELFPGLELGSNDRNLETTYQRLFEIAVAIAMPVPAAASVPDDLSRNADAARRVISGLRWLFDTYFEDQDAGYYGNWYNWEIGIPTHVGRTLALVHADVAEADPELASQYVSAMDKYLRNGIDGDVDLDSRFHTGANLADITTNRIVQGAVVGDSARITKAISDQLTVYQIIDPYHLQHGVTDGFYADGSFIQHSSVAYTGSYGIGLLERVTTTIAMLDGTSYSTEPDLESRINDWLATSFSPVIVEGWMMEMIKGRAVSRTATGYTNATKVVESVVALSALATEESAAKLNAYVAYLHGLAHMSIAPESFSDPANIVRYAATVSDGSISPQNLVPESATFAYNAMDRHVHHRGAYTFALARSSERVSKYEYMSGENLRPWFQGDGAHYLYLAGDDQTEAFGVDYFTVTDAMQLAGVTAPVEDRATIPELYGTPYYDNPDAGFTSSSVKQNTYVYFPLGTNAYSGGTTLGAYAVAGMQQSDDAAYAAKQAGDLPDDFVVYANSRSTKSWFMFDDEIVVVASGIGDEHDRATVTTLDSRMAGTADAVSISGETRDGSPVSGAGTMSSPGWLRYANETRGNALGYVFYTDNTIDVRLESVERSHRFIRTSNSDTLVSKTVFDLSETRAAGSESGMLAYAIVPGATAESLANRRSEPQIVEHSDDVHAVRHDGLGLLGINVFSTGEHEIGKLTVDGPAAVLAQNADRGRTVIAVSDPTFARDTVSITIPDNRAVLDDEHPHVTAHRVKGATRLDFTTRHAYGATITVTVRGRGIV</sequence>
<evidence type="ECO:0000313" key="10">
    <source>
        <dbReference type="Proteomes" id="UP000221369"/>
    </source>
</evidence>
<dbReference type="Pfam" id="PF08124">
    <property type="entry name" value="Lyase_8_N"/>
    <property type="match status" value="1"/>
</dbReference>
<keyword evidence="2 5" id="KW-0732">Signal</keyword>
<organism evidence="9 10">
    <name type="scientific">Paramicrobacterium agarici</name>
    <dbReference type="NCBI Taxonomy" id="630514"/>
    <lineage>
        <taxon>Bacteria</taxon>
        <taxon>Bacillati</taxon>
        <taxon>Actinomycetota</taxon>
        <taxon>Actinomycetes</taxon>
        <taxon>Micrococcales</taxon>
        <taxon>Microbacteriaceae</taxon>
        <taxon>Paramicrobacterium</taxon>
    </lineage>
</organism>
<accession>A0A2A9E1I9</accession>
<dbReference type="Gene3D" id="1.50.10.100">
    <property type="entry name" value="Chondroitin AC/alginate lyase"/>
    <property type="match status" value="1"/>
</dbReference>
<dbReference type="GO" id="GO:0016837">
    <property type="term" value="F:carbon-oxygen lyase activity, acting on polysaccharides"/>
    <property type="evidence" value="ECO:0007669"/>
    <property type="project" value="UniProtKB-ARBA"/>
</dbReference>
<dbReference type="GO" id="GO:0030246">
    <property type="term" value="F:carbohydrate binding"/>
    <property type="evidence" value="ECO:0007669"/>
    <property type="project" value="InterPro"/>
</dbReference>
<feature type="domain" description="Polysaccharide lyase 8 N-terminal alpha-helical" evidence="8">
    <location>
        <begin position="60"/>
        <end position="386"/>
    </location>
</feature>
<evidence type="ECO:0000259" key="6">
    <source>
        <dbReference type="Pfam" id="PF02278"/>
    </source>
</evidence>
<evidence type="ECO:0000259" key="7">
    <source>
        <dbReference type="Pfam" id="PF02884"/>
    </source>
</evidence>
<dbReference type="SUPFAM" id="SSF48230">
    <property type="entry name" value="Chondroitin AC/alginate lyase"/>
    <property type="match status" value="1"/>
</dbReference>
<reference evidence="9 10" key="1">
    <citation type="submission" date="2017-10" db="EMBL/GenBank/DDBJ databases">
        <title>Sequencing the genomes of 1000 actinobacteria strains.</title>
        <authorList>
            <person name="Klenk H.-P."/>
        </authorList>
    </citation>
    <scope>NUCLEOTIDE SEQUENCE [LARGE SCALE GENOMIC DNA]</scope>
    <source>
        <strain evidence="9 10">DSM 21798</strain>
    </source>
</reference>
<keyword evidence="10" id="KW-1185">Reference proteome</keyword>
<evidence type="ECO:0000256" key="2">
    <source>
        <dbReference type="ARBA" id="ARBA00022729"/>
    </source>
</evidence>
<evidence type="ECO:0000259" key="8">
    <source>
        <dbReference type="Pfam" id="PF08124"/>
    </source>
</evidence>
<feature type="active site" evidence="4">
    <location>
        <position position="284"/>
    </location>
</feature>
<dbReference type="SUPFAM" id="SSF49863">
    <property type="entry name" value="Hyaluronate lyase-like, C-terminal domain"/>
    <property type="match status" value="1"/>
</dbReference>